<sequence>MKKNNIVTLRLTDDELGWLGALCRRSKQSKSETIRSLIMNGTVRERINKEHLVVIRQLIGESTNLNQLARQANTYGFFAVAEKCEDVAKEVSQLITRLKDDR</sequence>
<proteinExistence type="predicted"/>
<accession>A0A1C7GXH6</accession>
<evidence type="ECO:0000259" key="1">
    <source>
        <dbReference type="Pfam" id="PF05713"/>
    </source>
</evidence>
<dbReference type="InterPro" id="IPR008687">
    <property type="entry name" value="MobC"/>
</dbReference>
<dbReference type="GeneID" id="82186560"/>
<reference evidence="3" key="1">
    <citation type="submission" date="2016-04" db="EMBL/GenBank/DDBJ databases">
        <title>Complete Genome Sequences of Twelve Strains of a Stable Defined Moderately Diverse Mouse Microbiota 2 (sDMDMm2).</title>
        <authorList>
            <person name="Uchimura Y."/>
            <person name="Wyss M."/>
            <person name="Brugiroux S."/>
            <person name="Limenitakis J.P."/>
            <person name="Stecher B."/>
            <person name="McCoy K.D."/>
            <person name="Macpherson A.J."/>
        </authorList>
    </citation>
    <scope>NUCLEOTIDE SEQUENCE [LARGE SCALE GENOMIC DNA]</scope>
    <source>
        <strain evidence="3">I48</strain>
    </source>
</reference>
<feature type="domain" description="Bacterial mobilisation" evidence="1">
    <location>
        <begin position="55"/>
        <end position="98"/>
    </location>
</feature>
<gene>
    <name evidence="2" type="ORF">A4V03_05360</name>
</gene>
<dbReference type="EMBL" id="CP015401">
    <property type="protein sequence ID" value="ANU57064.1"/>
    <property type="molecule type" value="Genomic_DNA"/>
</dbReference>
<evidence type="ECO:0000313" key="2">
    <source>
        <dbReference type="EMBL" id="ANU57064.1"/>
    </source>
</evidence>
<dbReference type="RefSeq" id="WP_065538224.1">
    <property type="nucleotide sequence ID" value="NZ_CP015401.2"/>
</dbReference>
<dbReference type="AlphaFoldDB" id="A0A1C7GXH6"/>
<dbReference type="Proteomes" id="UP000092631">
    <property type="component" value="Chromosome"/>
</dbReference>
<keyword evidence="3" id="KW-1185">Reference proteome</keyword>
<organism evidence="2 3">
    <name type="scientific">Bacteroides caecimuris</name>
    <dbReference type="NCBI Taxonomy" id="1796613"/>
    <lineage>
        <taxon>Bacteria</taxon>
        <taxon>Pseudomonadati</taxon>
        <taxon>Bacteroidota</taxon>
        <taxon>Bacteroidia</taxon>
        <taxon>Bacteroidales</taxon>
        <taxon>Bacteroidaceae</taxon>
        <taxon>Bacteroides</taxon>
    </lineage>
</organism>
<name>A0A1C7GXH6_9BACE</name>
<dbReference type="OrthoDB" id="3268254at2"/>
<protein>
    <submittedName>
        <fullName evidence="2">Mobilization protein</fullName>
    </submittedName>
</protein>
<dbReference type="Pfam" id="PF05713">
    <property type="entry name" value="MobC"/>
    <property type="match status" value="1"/>
</dbReference>
<dbReference type="KEGG" id="bcae:A4V03_05360"/>
<evidence type="ECO:0000313" key="3">
    <source>
        <dbReference type="Proteomes" id="UP000092631"/>
    </source>
</evidence>